<dbReference type="AlphaFoldDB" id="A0A7W8NG04"/>
<organism evidence="8 9">
    <name type="scientific">Deinococcus humi</name>
    <dbReference type="NCBI Taxonomy" id="662880"/>
    <lineage>
        <taxon>Bacteria</taxon>
        <taxon>Thermotogati</taxon>
        <taxon>Deinococcota</taxon>
        <taxon>Deinococci</taxon>
        <taxon>Deinococcales</taxon>
        <taxon>Deinococcaceae</taxon>
        <taxon>Deinococcus</taxon>
    </lineage>
</organism>
<evidence type="ECO:0000256" key="2">
    <source>
        <dbReference type="ARBA" id="ARBA00022448"/>
    </source>
</evidence>
<evidence type="ECO:0000256" key="4">
    <source>
        <dbReference type="ARBA" id="ARBA00022989"/>
    </source>
</evidence>
<dbReference type="InterPro" id="IPR036259">
    <property type="entry name" value="MFS_trans_sf"/>
</dbReference>
<evidence type="ECO:0000259" key="7">
    <source>
        <dbReference type="PROSITE" id="PS50850"/>
    </source>
</evidence>
<protein>
    <submittedName>
        <fullName evidence="8">DHA1 family multidrug resistance protein-like MFS transporter</fullName>
    </submittedName>
</protein>
<dbReference type="GO" id="GO:0022857">
    <property type="term" value="F:transmembrane transporter activity"/>
    <property type="evidence" value="ECO:0007669"/>
    <property type="project" value="InterPro"/>
</dbReference>
<feature type="transmembrane region" description="Helical" evidence="6">
    <location>
        <begin position="45"/>
        <end position="67"/>
    </location>
</feature>
<keyword evidence="3 6" id="KW-0812">Transmembrane</keyword>
<dbReference type="RefSeq" id="WP_184137905.1">
    <property type="nucleotide sequence ID" value="NZ_JACHFL010000025.1"/>
</dbReference>
<evidence type="ECO:0000256" key="1">
    <source>
        <dbReference type="ARBA" id="ARBA00004141"/>
    </source>
</evidence>
<evidence type="ECO:0000256" key="6">
    <source>
        <dbReference type="SAM" id="Phobius"/>
    </source>
</evidence>
<keyword evidence="2" id="KW-0813">Transport</keyword>
<evidence type="ECO:0000256" key="5">
    <source>
        <dbReference type="ARBA" id="ARBA00023136"/>
    </source>
</evidence>
<dbReference type="PROSITE" id="PS50850">
    <property type="entry name" value="MFS"/>
    <property type="match status" value="1"/>
</dbReference>
<feature type="transmembrane region" description="Helical" evidence="6">
    <location>
        <begin position="138"/>
        <end position="160"/>
    </location>
</feature>
<feature type="transmembrane region" description="Helical" evidence="6">
    <location>
        <begin position="379"/>
        <end position="398"/>
    </location>
</feature>
<dbReference type="PANTHER" id="PTHR23504:SF15">
    <property type="entry name" value="MAJOR FACILITATOR SUPERFAMILY (MFS) PROFILE DOMAIN-CONTAINING PROTEIN"/>
    <property type="match status" value="1"/>
</dbReference>
<dbReference type="InterPro" id="IPR011701">
    <property type="entry name" value="MFS"/>
</dbReference>
<keyword evidence="9" id="KW-1185">Reference proteome</keyword>
<proteinExistence type="predicted"/>
<dbReference type="GO" id="GO:0016020">
    <property type="term" value="C:membrane"/>
    <property type="evidence" value="ECO:0007669"/>
    <property type="project" value="UniProtKB-SubCell"/>
</dbReference>
<sequence>MINKHLLVLLTSVFVVMIGLGITMPVLPFYVERLGLASGVSREIIVLHVTLLTGVYALMQLLFAPVWGRWSDRVGRRPLILIGVVGFIAAQVMFGLSTSLWTLYAARVLGGILSSATLPVAAAYVADLTSDKERVRGMAWLGTSVSLGFVVGPALAGVLSRTDLHFNARYGHIRVDNFSVPFFVAALLGLMTVFMALRWLPESLPVEQRRAPGSKTRTDWRGLRPLLGLALAGQFGLAVFEATFALYAQTRFEYGLAEVGVIFVVCGLVMAIFQVGAVGFLAGRVRKIYQVGVGFGLMGLSLLLLGTVQSTPAVITLVALLALGTAFVSPNLAALISQGGGQHHMGAALGIQNAANSLGQVLGPLLGGALLIWQVHAPYVFTGSGLLLLAMVLGWRSVSRPLWGERPLRPAGPG</sequence>
<dbReference type="SUPFAM" id="SSF103473">
    <property type="entry name" value="MFS general substrate transporter"/>
    <property type="match status" value="1"/>
</dbReference>
<dbReference type="PRINTS" id="PR01035">
    <property type="entry name" value="TCRTETA"/>
</dbReference>
<reference evidence="8 9" key="1">
    <citation type="submission" date="2020-08" db="EMBL/GenBank/DDBJ databases">
        <title>Genomic Encyclopedia of Type Strains, Phase IV (KMG-IV): sequencing the most valuable type-strain genomes for metagenomic binning, comparative biology and taxonomic classification.</title>
        <authorList>
            <person name="Goeker M."/>
        </authorList>
    </citation>
    <scope>NUCLEOTIDE SEQUENCE [LARGE SCALE GENOMIC DNA]</scope>
    <source>
        <strain evidence="8 9">DSM 27939</strain>
    </source>
</reference>
<dbReference type="Proteomes" id="UP000552709">
    <property type="component" value="Unassembled WGS sequence"/>
</dbReference>
<keyword evidence="5 6" id="KW-0472">Membrane</keyword>
<comment type="subcellular location">
    <subcellularLocation>
        <location evidence="1">Membrane</location>
        <topology evidence="1">Multi-pass membrane protein</topology>
    </subcellularLocation>
</comment>
<dbReference type="CDD" id="cd17325">
    <property type="entry name" value="MFS_MdtG_SLC18_like"/>
    <property type="match status" value="1"/>
</dbReference>
<dbReference type="EMBL" id="JACHFL010000025">
    <property type="protein sequence ID" value="MBB5366014.1"/>
    <property type="molecule type" value="Genomic_DNA"/>
</dbReference>
<dbReference type="InterPro" id="IPR001958">
    <property type="entry name" value="Tet-R_TetA/multi-R_MdtG-like"/>
</dbReference>
<gene>
    <name evidence="8" type="ORF">HNQ08_005140</name>
</gene>
<evidence type="ECO:0000256" key="3">
    <source>
        <dbReference type="ARBA" id="ARBA00022692"/>
    </source>
</evidence>
<name>A0A7W8NG04_9DEIO</name>
<comment type="caution">
    <text evidence="8">The sequence shown here is derived from an EMBL/GenBank/DDBJ whole genome shotgun (WGS) entry which is preliminary data.</text>
</comment>
<accession>A0A7W8NG04</accession>
<feature type="transmembrane region" description="Helical" evidence="6">
    <location>
        <begin position="354"/>
        <end position="373"/>
    </location>
</feature>
<dbReference type="PANTHER" id="PTHR23504">
    <property type="entry name" value="MAJOR FACILITATOR SUPERFAMILY DOMAIN-CONTAINING PROTEIN 10"/>
    <property type="match status" value="1"/>
</dbReference>
<feature type="transmembrane region" description="Helical" evidence="6">
    <location>
        <begin position="226"/>
        <end position="247"/>
    </location>
</feature>
<feature type="transmembrane region" description="Helical" evidence="6">
    <location>
        <begin position="104"/>
        <end position="126"/>
    </location>
</feature>
<feature type="transmembrane region" description="Helical" evidence="6">
    <location>
        <begin position="259"/>
        <end position="281"/>
    </location>
</feature>
<dbReference type="Pfam" id="PF07690">
    <property type="entry name" value="MFS_1"/>
    <property type="match status" value="1"/>
</dbReference>
<feature type="domain" description="Major facilitator superfamily (MFS) profile" evidence="7">
    <location>
        <begin position="5"/>
        <end position="402"/>
    </location>
</feature>
<feature type="transmembrane region" description="Helical" evidence="6">
    <location>
        <begin position="79"/>
        <end position="98"/>
    </location>
</feature>
<evidence type="ECO:0000313" key="8">
    <source>
        <dbReference type="EMBL" id="MBB5366014.1"/>
    </source>
</evidence>
<dbReference type="InterPro" id="IPR020846">
    <property type="entry name" value="MFS_dom"/>
</dbReference>
<evidence type="ECO:0000313" key="9">
    <source>
        <dbReference type="Proteomes" id="UP000552709"/>
    </source>
</evidence>
<feature type="transmembrane region" description="Helical" evidence="6">
    <location>
        <begin position="180"/>
        <end position="200"/>
    </location>
</feature>
<feature type="transmembrane region" description="Helical" evidence="6">
    <location>
        <begin position="314"/>
        <end position="333"/>
    </location>
</feature>
<dbReference type="Gene3D" id="1.20.1250.20">
    <property type="entry name" value="MFS general substrate transporter like domains"/>
    <property type="match status" value="1"/>
</dbReference>
<keyword evidence="4 6" id="KW-1133">Transmembrane helix</keyword>
<feature type="transmembrane region" description="Helical" evidence="6">
    <location>
        <begin position="288"/>
        <end position="308"/>
    </location>
</feature>